<evidence type="ECO:0000313" key="1">
    <source>
        <dbReference type="EMBL" id="KAF5854206.1"/>
    </source>
</evidence>
<dbReference type="EMBL" id="WNKQ01000001">
    <property type="protein sequence ID" value="KAF5854206.1"/>
    <property type="molecule type" value="Genomic_DNA"/>
</dbReference>
<sequence>MAKRVIREIIPPSVQEIFLEEIQIECTTEMRYPPPGEVQHEGNRWRCYDPDRKMLNTKQKKLTADDISRDDNRFIRRVIEDMERYGIVTLMTEYEEPQTRPVIIQAADGAPDLYFPYETATEVSESGRSLSLPIPPASCLREFAEKYKQKHPNAIMAKGSIQTHYCAWPMPAIKSLGKSGLNFATWEGHVYRWNAMPFDRPSSANAWQYYIQHFLNSKYPFAMFYLTTFVICATDIDDAERKIATILEEVEDRGWKVTLPKTREWSTDLDEMKLDTLFNGMKPA</sequence>
<comment type="caution">
    <text evidence="1">The sequence shown here is derived from an EMBL/GenBank/DDBJ whole genome shotgun (WGS) entry which is preliminary data.</text>
</comment>
<reference evidence="1" key="1">
    <citation type="submission" date="2019-11" db="EMBL/GenBank/DDBJ databases">
        <title>Bipolaris sorokiniana Genome sequencing.</title>
        <authorList>
            <person name="Wang H."/>
        </authorList>
    </citation>
    <scope>NUCLEOTIDE SEQUENCE</scope>
</reference>
<evidence type="ECO:0000313" key="2">
    <source>
        <dbReference type="Proteomes" id="UP000624244"/>
    </source>
</evidence>
<name>A0A8H6DZK4_COCSA</name>
<gene>
    <name evidence="1" type="ORF">GGP41_006955</name>
</gene>
<dbReference type="AlphaFoldDB" id="A0A8H6DZK4"/>
<protein>
    <submittedName>
        <fullName evidence="1">Uncharacterized protein</fullName>
    </submittedName>
</protein>
<organism evidence="1 2">
    <name type="scientific">Cochliobolus sativus</name>
    <name type="common">Common root rot and spot blotch fungus</name>
    <name type="synonym">Bipolaris sorokiniana</name>
    <dbReference type="NCBI Taxonomy" id="45130"/>
    <lineage>
        <taxon>Eukaryota</taxon>
        <taxon>Fungi</taxon>
        <taxon>Dikarya</taxon>
        <taxon>Ascomycota</taxon>
        <taxon>Pezizomycotina</taxon>
        <taxon>Dothideomycetes</taxon>
        <taxon>Pleosporomycetidae</taxon>
        <taxon>Pleosporales</taxon>
        <taxon>Pleosporineae</taxon>
        <taxon>Pleosporaceae</taxon>
        <taxon>Bipolaris</taxon>
    </lineage>
</organism>
<dbReference type="Proteomes" id="UP000624244">
    <property type="component" value="Unassembled WGS sequence"/>
</dbReference>
<proteinExistence type="predicted"/>
<dbReference type="InterPro" id="IPR043502">
    <property type="entry name" value="DNA/RNA_pol_sf"/>
</dbReference>
<accession>A0A8H6DZK4</accession>
<dbReference type="SUPFAM" id="SSF56672">
    <property type="entry name" value="DNA/RNA polymerases"/>
    <property type="match status" value="1"/>
</dbReference>